<dbReference type="RefSeq" id="WP_226384553.1">
    <property type="nucleotide sequence ID" value="NZ_JADCKA010000001.1"/>
</dbReference>
<comment type="caution">
    <text evidence="10">Lacks conserved residue(s) required for the propagation of feature annotation.</text>
</comment>
<keyword evidence="7 10" id="KW-1133">Transmembrane helix</keyword>
<organism evidence="11 12">
    <name type="scientific">Gallibacter intestinalis</name>
    <dbReference type="NCBI Taxonomy" id="2779356"/>
    <lineage>
        <taxon>Bacteria</taxon>
        <taxon>Bacillati</taxon>
        <taxon>Bacillota</taxon>
        <taxon>Clostridia</taxon>
        <taxon>Eubacteriales</taxon>
        <taxon>Eubacteriaceae</taxon>
        <taxon>Gallibacter</taxon>
    </lineage>
</organism>
<evidence type="ECO:0000256" key="1">
    <source>
        <dbReference type="ARBA" id="ARBA00004651"/>
    </source>
</evidence>
<keyword evidence="3 10" id="KW-0813">Transport</keyword>
<dbReference type="PANTHER" id="PTHR34182:SF1">
    <property type="entry name" value="PROTEIN-EXPORT MEMBRANE PROTEIN SECG"/>
    <property type="match status" value="1"/>
</dbReference>
<keyword evidence="5 10" id="KW-0812">Transmembrane</keyword>
<evidence type="ECO:0000256" key="10">
    <source>
        <dbReference type="RuleBase" id="RU365087"/>
    </source>
</evidence>
<dbReference type="Proteomes" id="UP001516588">
    <property type="component" value="Unassembled WGS sequence"/>
</dbReference>
<dbReference type="Pfam" id="PF03840">
    <property type="entry name" value="SecG"/>
    <property type="match status" value="1"/>
</dbReference>
<comment type="caution">
    <text evidence="11">The sequence shown here is derived from an EMBL/GenBank/DDBJ whole genome shotgun (WGS) entry which is preliminary data.</text>
</comment>
<comment type="function">
    <text evidence="10">Involved in protein export. Participates in an early event of protein translocation.</text>
</comment>
<evidence type="ECO:0000256" key="3">
    <source>
        <dbReference type="ARBA" id="ARBA00022448"/>
    </source>
</evidence>
<protein>
    <recommendedName>
        <fullName evidence="10">Protein-export membrane protein SecG</fullName>
    </recommendedName>
</protein>
<comment type="similarity">
    <text evidence="2 10">Belongs to the SecG family.</text>
</comment>
<evidence type="ECO:0000256" key="6">
    <source>
        <dbReference type="ARBA" id="ARBA00022927"/>
    </source>
</evidence>
<gene>
    <name evidence="11" type="primary">secG</name>
    <name evidence="11" type="ORF">INF20_01115</name>
</gene>
<dbReference type="NCBIfam" id="TIGR00810">
    <property type="entry name" value="secG"/>
    <property type="match status" value="1"/>
</dbReference>
<keyword evidence="8 10" id="KW-0811">Translocation</keyword>
<dbReference type="EMBL" id="JADCKA010000001">
    <property type="protein sequence ID" value="MBE5034890.1"/>
    <property type="molecule type" value="Genomic_DNA"/>
</dbReference>
<name>A0ABR9QVK2_9FIRM</name>
<accession>A0ABR9QVK2</accession>
<keyword evidence="9 10" id="KW-0472">Membrane</keyword>
<keyword evidence="4 10" id="KW-1003">Cell membrane</keyword>
<sequence length="78" mass="8201">MTFLMVILAIASVVLIFSILMQSSNSDGLSGSIGGGAEQLFGKKKSRGYDAILSRISLVAAVLFIILSLVIVTLEVRG</sequence>
<evidence type="ECO:0000256" key="8">
    <source>
        <dbReference type="ARBA" id="ARBA00023010"/>
    </source>
</evidence>
<reference evidence="11 12" key="1">
    <citation type="submission" date="2020-10" db="EMBL/GenBank/DDBJ databases">
        <title>ChiBAC.</title>
        <authorList>
            <person name="Zenner C."/>
            <person name="Hitch T.C.A."/>
            <person name="Clavel T."/>
        </authorList>
    </citation>
    <scope>NUCLEOTIDE SEQUENCE [LARGE SCALE GENOMIC DNA]</scope>
    <source>
        <strain evidence="11 12">DSM 108706</strain>
    </source>
</reference>
<dbReference type="PANTHER" id="PTHR34182">
    <property type="entry name" value="PROTEIN-EXPORT MEMBRANE PROTEIN SECG"/>
    <property type="match status" value="1"/>
</dbReference>
<comment type="subcellular location">
    <subcellularLocation>
        <location evidence="1 10">Cell membrane</location>
        <topology evidence="1 10">Multi-pass membrane protein</topology>
    </subcellularLocation>
</comment>
<evidence type="ECO:0000256" key="7">
    <source>
        <dbReference type="ARBA" id="ARBA00022989"/>
    </source>
</evidence>
<evidence type="ECO:0000313" key="11">
    <source>
        <dbReference type="EMBL" id="MBE5034890.1"/>
    </source>
</evidence>
<proteinExistence type="inferred from homology"/>
<feature type="transmembrane region" description="Helical" evidence="10">
    <location>
        <begin position="52"/>
        <end position="74"/>
    </location>
</feature>
<keyword evidence="12" id="KW-1185">Reference proteome</keyword>
<evidence type="ECO:0000313" key="12">
    <source>
        <dbReference type="Proteomes" id="UP001516588"/>
    </source>
</evidence>
<evidence type="ECO:0000256" key="2">
    <source>
        <dbReference type="ARBA" id="ARBA00008445"/>
    </source>
</evidence>
<keyword evidence="6 10" id="KW-0653">Protein transport</keyword>
<evidence type="ECO:0000256" key="4">
    <source>
        <dbReference type="ARBA" id="ARBA00022475"/>
    </source>
</evidence>
<evidence type="ECO:0000256" key="9">
    <source>
        <dbReference type="ARBA" id="ARBA00023136"/>
    </source>
</evidence>
<dbReference type="InterPro" id="IPR004692">
    <property type="entry name" value="SecG"/>
</dbReference>
<evidence type="ECO:0000256" key="5">
    <source>
        <dbReference type="ARBA" id="ARBA00022692"/>
    </source>
</evidence>